<dbReference type="AlphaFoldDB" id="A0A0N4U2Q4"/>
<dbReference type="Proteomes" id="UP000274756">
    <property type="component" value="Unassembled WGS sequence"/>
</dbReference>
<organism evidence="3 5">
    <name type="scientific">Dracunculus medinensis</name>
    <name type="common">Guinea worm</name>
    <dbReference type="NCBI Taxonomy" id="318479"/>
    <lineage>
        <taxon>Eukaryota</taxon>
        <taxon>Metazoa</taxon>
        <taxon>Ecdysozoa</taxon>
        <taxon>Nematoda</taxon>
        <taxon>Chromadorea</taxon>
        <taxon>Rhabditida</taxon>
        <taxon>Spirurina</taxon>
        <taxon>Dracunculoidea</taxon>
        <taxon>Dracunculidae</taxon>
        <taxon>Dracunculus</taxon>
    </lineage>
</organism>
<dbReference type="Proteomes" id="UP000038040">
    <property type="component" value="Unplaced"/>
</dbReference>
<dbReference type="EMBL" id="UYYG01001152">
    <property type="protein sequence ID" value="VDN55361.1"/>
    <property type="molecule type" value="Genomic_DNA"/>
</dbReference>
<protein>
    <submittedName>
        <fullName evidence="5">Protein quiver</fullName>
    </submittedName>
</protein>
<accession>A0A0N4U2Q4</accession>
<evidence type="ECO:0000313" key="5">
    <source>
        <dbReference type="WBParaSite" id="DME_0000097401-mRNA-1"/>
    </source>
</evidence>
<keyword evidence="1" id="KW-1133">Transmembrane helix</keyword>
<reference evidence="2 4" key="2">
    <citation type="submission" date="2018-11" db="EMBL/GenBank/DDBJ databases">
        <authorList>
            <consortium name="Pathogen Informatics"/>
        </authorList>
    </citation>
    <scope>NUCLEOTIDE SEQUENCE [LARGE SCALE GENOMIC DNA]</scope>
</reference>
<dbReference type="STRING" id="318479.A0A0N4U2Q4"/>
<dbReference type="WBParaSite" id="DME_0000097401-mRNA-1">
    <property type="protein sequence ID" value="DME_0000097401-mRNA-1"/>
    <property type="gene ID" value="DME_0000097401"/>
</dbReference>
<reference evidence="5" key="1">
    <citation type="submission" date="2017-02" db="UniProtKB">
        <authorList>
            <consortium name="WormBaseParasite"/>
        </authorList>
    </citation>
    <scope>IDENTIFICATION</scope>
</reference>
<evidence type="ECO:0000256" key="1">
    <source>
        <dbReference type="SAM" id="Phobius"/>
    </source>
</evidence>
<keyword evidence="1" id="KW-0812">Transmembrane</keyword>
<feature type="transmembrane region" description="Helical" evidence="1">
    <location>
        <begin position="327"/>
        <end position="345"/>
    </location>
</feature>
<sequence length="348" mass="38666">MVGSNGCETYVMNRDFAKYNCLIAVFLLIIRDISAAKSELFCAQCASPVFRKNWVLTTLPIMPKNMQFSNGCHKLGAPPLHQYFDVVPCQNSTCVEILAPYDLMEGKRYGVIRGCYKDFLSHIPTNSSINCRYGGSGSLTILSPELNEPNDLRSLPEYIAIRTCSDVNVINETCNVNLFYAIGKQEFINNLQKANCLPLSGTIKCIECMQYGNVGHCSKDSTNTCYGKYCSKFEGMINGVHTVVRGCSPINALVDPVCADYSMNTTLKVPVHIQSEPESNLHFLEVASDQGRSCICETNYCNGQIPPSIFISLFLTIILNILHSKVFFAFIYNAIAILFLCRPSFFSA</sequence>
<evidence type="ECO:0000313" key="4">
    <source>
        <dbReference type="Proteomes" id="UP000274756"/>
    </source>
</evidence>
<evidence type="ECO:0000313" key="3">
    <source>
        <dbReference type="Proteomes" id="UP000038040"/>
    </source>
</evidence>
<evidence type="ECO:0000313" key="2">
    <source>
        <dbReference type="EMBL" id="VDN55361.1"/>
    </source>
</evidence>
<keyword evidence="4" id="KW-1185">Reference proteome</keyword>
<keyword evidence="1" id="KW-0472">Membrane</keyword>
<name>A0A0N4U2Q4_DRAME</name>
<proteinExistence type="predicted"/>
<gene>
    <name evidence="2" type="ORF">DME_LOCUS5334</name>
</gene>